<dbReference type="CTD" id="100329726"/>
<dbReference type="GO" id="GO:0016493">
    <property type="term" value="F:C-C chemokine receptor activity"/>
    <property type="evidence" value="ECO:0007669"/>
    <property type="project" value="TreeGrafter"/>
</dbReference>
<gene>
    <name evidence="11" type="primary">xcr1b.3</name>
</gene>
<sequence>MEPELTTPTLEKRFDYDIRTTEYYSYDYNETTFEVLERHEGLVIAGIYSVVCYSLIISLSLPGNIYLLWVLLWRVGLKSVSNLLLLHLTISDILFTLTLIPWAVYYIHGWVFGRYACKVLSGSILLGLYSYMLFLMAITIHRYTVVVHAARASTYRDRGRLYTHLTCAAAWTISILCCLTEAVYSETINDPDGILCELCGQPDHLILLGYYIQIAVFFLFPFAIMSFCYVRMTATIQQTRLKQKQQAVWLMFSIVVGFFICWAPYNIVVFIETLQMLGLPVLTSQELMHYAFYITHTLAYCHCCLNPLMHVFGADKFRHYLPQNSLFTYFSRAERGQKSSSCSAPRHSLSYLTNV</sequence>
<dbReference type="Gene3D" id="1.20.1070.10">
    <property type="entry name" value="Rhodopsin 7-helix transmembrane proteins"/>
    <property type="match status" value="1"/>
</dbReference>
<dbReference type="Proteomes" id="UP000504632">
    <property type="component" value="Chromosome 5"/>
</dbReference>
<keyword evidence="3 8" id="KW-1133">Transmembrane helix</keyword>
<keyword evidence="5 8" id="KW-0472">Membrane</keyword>
<evidence type="ECO:0000256" key="2">
    <source>
        <dbReference type="ARBA" id="ARBA00022692"/>
    </source>
</evidence>
<dbReference type="PRINTS" id="PR00237">
    <property type="entry name" value="GPCRRHODOPSN"/>
</dbReference>
<dbReference type="AlphaFoldDB" id="A0A6J2VE44"/>
<dbReference type="InterPro" id="IPR050119">
    <property type="entry name" value="CCR1-9-like"/>
</dbReference>
<name>A0A6J2VE44_CHACN</name>
<dbReference type="GeneID" id="115812167"/>
<keyword evidence="7" id="KW-0807">Transducer</keyword>
<evidence type="ECO:0000256" key="8">
    <source>
        <dbReference type="SAM" id="Phobius"/>
    </source>
</evidence>
<dbReference type="SUPFAM" id="SSF81321">
    <property type="entry name" value="Family A G protein-coupled receptor-like"/>
    <property type="match status" value="1"/>
</dbReference>
<dbReference type="InterPro" id="IPR017452">
    <property type="entry name" value="GPCR_Rhodpsn_7TM"/>
</dbReference>
<feature type="transmembrane region" description="Helical" evidence="8">
    <location>
        <begin position="119"/>
        <end position="140"/>
    </location>
</feature>
<keyword evidence="4" id="KW-0297">G-protein coupled receptor</keyword>
<evidence type="ECO:0000256" key="5">
    <source>
        <dbReference type="ARBA" id="ARBA00023136"/>
    </source>
</evidence>
<feature type="transmembrane region" description="Helical" evidence="8">
    <location>
        <begin position="204"/>
        <end position="227"/>
    </location>
</feature>
<organism evidence="10 11">
    <name type="scientific">Chanos chanos</name>
    <name type="common">Milkfish</name>
    <name type="synonym">Mugil chanos</name>
    <dbReference type="NCBI Taxonomy" id="29144"/>
    <lineage>
        <taxon>Eukaryota</taxon>
        <taxon>Metazoa</taxon>
        <taxon>Chordata</taxon>
        <taxon>Craniata</taxon>
        <taxon>Vertebrata</taxon>
        <taxon>Euteleostomi</taxon>
        <taxon>Actinopterygii</taxon>
        <taxon>Neopterygii</taxon>
        <taxon>Teleostei</taxon>
        <taxon>Ostariophysi</taxon>
        <taxon>Gonorynchiformes</taxon>
        <taxon>Chanidae</taxon>
        <taxon>Chanos</taxon>
    </lineage>
</organism>
<feature type="transmembrane region" description="Helical" evidence="8">
    <location>
        <begin position="248"/>
        <end position="271"/>
    </location>
</feature>
<comment type="subcellular location">
    <subcellularLocation>
        <location evidence="1">Membrane</location>
        <topology evidence="1">Multi-pass membrane protein</topology>
    </subcellularLocation>
</comment>
<reference evidence="11" key="1">
    <citation type="submission" date="2025-08" db="UniProtKB">
        <authorList>
            <consortium name="RefSeq"/>
        </authorList>
    </citation>
    <scope>IDENTIFICATION</scope>
</reference>
<evidence type="ECO:0000313" key="11">
    <source>
        <dbReference type="RefSeq" id="XP_030630514.1"/>
    </source>
</evidence>
<dbReference type="GO" id="GO:0060326">
    <property type="term" value="P:cell chemotaxis"/>
    <property type="evidence" value="ECO:0007669"/>
    <property type="project" value="TreeGrafter"/>
</dbReference>
<evidence type="ECO:0000256" key="1">
    <source>
        <dbReference type="ARBA" id="ARBA00004141"/>
    </source>
</evidence>
<accession>A0A6J2VE44</accession>
<dbReference type="PANTHER" id="PTHR10489:SF627">
    <property type="entry name" value="C-C CHEMOKINE RECEPTOR TYPE 8"/>
    <property type="match status" value="1"/>
</dbReference>
<dbReference type="GO" id="GO:0006955">
    <property type="term" value="P:immune response"/>
    <property type="evidence" value="ECO:0007669"/>
    <property type="project" value="TreeGrafter"/>
</dbReference>
<dbReference type="PANTHER" id="PTHR10489">
    <property type="entry name" value="CELL ADHESION MOLECULE"/>
    <property type="match status" value="1"/>
</dbReference>
<evidence type="ECO:0000256" key="6">
    <source>
        <dbReference type="ARBA" id="ARBA00023170"/>
    </source>
</evidence>
<keyword evidence="10" id="KW-1185">Reference proteome</keyword>
<feature type="transmembrane region" description="Helical" evidence="8">
    <location>
        <begin position="42"/>
        <end position="72"/>
    </location>
</feature>
<evidence type="ECO:0000256" key="7">
    <source>
        <dbReference type="ARBA" id="ARBA00023224"/>
    </source>
</evidence>
<evidence type="ECO:0000313" key="10">
    <source>
        <dbReference type="Proteomes" id="UP000504632"/>
    </source>
</evidence>
<dbReference type="GO" id="GO:0019722">
    <property type="term" value="P:calcium-mediated signaling"/>
    <property type="evidence" value="ECO:0007669"/>
    <property type="project" value="TreeGrafter"/>
</dbReference>
<feature type="domain" description="G-protein coupled receptors family 1 profile" evidence="9">
    <location>
        <begin position="63"/>
        <end position="310"/>
    </location>
</feature>
<dbReference type="OrthoDB" id="10015690at2759"/>
<dbReference type="RefSeq" id="XP_030630514.1">
    <property type="nucleotide sequence ID" value="XM_030774654.1"/>
</dbReference>
<dbReference type="Pfam" id="PF00001">
    <property type="entry name" value="7tm_1"/>
    <property type="match status" value="1"/>
</dbReference>
<proteinExistence type="predicted"/>
<feature type="transmembrane region" description="Helical" evidence="8">
    <location>
        <begin position="161"/>
        <end position="184"/>
    </location>
</feature>
<dbReference type="InterPro" id="IPR000276">
    <property type="entry name" value="GPCR_Rhodpsn"/>
</dbReference>
<evidence type="ECO:0000256" key="4">
    <source>
        <dbReference type="ARBA" id="ARBA00023040"/>
    </source>
</evidence>
<dbReference type="GO" id="GO:0009897">
    <property type="term" value="C:external side of plasma membrane"/>
    <property type="evidence" value="ECO:0007669"/>
    <property type="project" value="TreeGrafter"/>
</dbReference>
<protein>
    <submittedName>
        <fullName evidence="11">Chemokine XC receptor 1</fullName>
    </submittedName>
</protein>
<feature type="transmembrane region" description="Helical" evidence="8">
    <location>
        <begin position="84"/>
        <end position="107"/>
    </location>
</feature>
<evidence type="ECO:0000256" key="3">
    <source>
        <dbReference type="ARBA" id="ARBA00022989"/>
    </source>
</evidence>
<dbReference type="GO" id="GO:0019957">
    <property type="term" value="F:C-C chemokine binding"/>
    <property type="evidence" value="ECO:0007669"/>
    <property type="project" value="TreeGrafter"/>
</dbReference>
<dbReference type="GO" id="GO:0007204">
    <property type="term" value="P:positive regulation of cytosolic calcium ion concentration"/>
    <property type="evidence" value="ECO:0007669"/>
    <property type="project" value="TreeGrafter"/>
</dbReference>
<keyword evidence="2 8" id="KW-0812">Transmembrane</keyword>
<feature type="transmembrane region" description="Helical" evidence="8">
    <location>
        <begin position="291"/>
        <end position="312"/>
    </location>
</feature>
<keyword evidence="6 11" id="KW-0675">Receptor</keyword>
<dbReference type="InParanoid" id="A0A6J2VE44"/>
<dbReference type="PROSITE" id="PS50262">
    <property type="entry name" value="G_PROTEIN_RECEP_F1_2"/>
    <property type="match status" value="1"/>
</dbReference>
<evidence type="ECO:0000259" key="9">
    <source>
        <dbReference type="PROSITE" id="PS50262"/>
    </source>
</evidence>